<comment type="caution">
    <text evidence="2">The sequence shown here is derived from an EMBL/GenBank/DDBJ whole genome shotgun (WGS) entry which is preliminary data.</text>
</comment>
<dbReference type="InterPro" id="IPR038694">
    <property type="entry name" value="DUF427_sf"/>
</dbReference>
<accession>A0A2A2TM56</accession>
<dbReference type="RefSeq" id="WP_095720962.1">
    <property type="nucleotide sequence ID" value="NZ_NTFS01000049.1"/>
</dbReference>
<dbReference type="EMBL" id="NTFS01000049">
    <property type="protein sequence ID" value="PAX59494.1"/>
    <property type="molecule type" value="Genomic_DNA"/>
</dbReference>
<reference evidence="2 3" key="1">
    <citation type="submission" date="2017-08" db="EMBL/GenBank/DDBJ databases">
        <title>Draft genome sequence of filamentous cyanobacterium Calothrix elsteri CCALA 953.</title>
        <authorList>
            <person name="Gagunashvili A.N."/>
            <person name="Elster J."/>
            <person name="Andresson O.S."/>
        </authorList>
    </citation>
    <scope>NUCLEOTIDE SEQUENCE [LARGE SCALE GENOMIC DNA]</scope>
    <source>
        <strain evidence="2 3">CCALA 953</strain>
    </source>
</reference>
<dbReference type="Pfam" id="PF04248">
    <property type="entry name" value="NTP_transf_9"/>
    <property type="match status" value="1"/>
</dbReference>
<evidence type="ECO:0000313" key="2">
    <source>
        <dbReference type="EMBL" id="PAX59494.1"/>
    </source>
</evidence>
<dbReference type="InterPro" id="IPR007361">
    <property type="entry name" value="DUF427"/>
</dbReference>
<name>A0A2A2TM56_9CYAN</name>
<sequence>MAKATWNGVVLAESNNTVVVEGNHYFPSDAINKEYFQDSETHTTCPWKGVASYYSVEVEGQVNKDAAWFYPSTKEKAKQIEGYVAFWKGVKVEA</sequence>
<proteinExistence type="predicted"/>
<dbReference type="PANTHER" id="PTHR34310:SF5">
    <property type="entry name" value="DUF427 DOMAIN PROTEIN (AFU_ORTHOLOGUE AFUA_3G02220)"/>
    <property type="match status" value="1"/>
</dbReference>
<dbReference type="Proteomes" id="UP000218238">
    <property type="component" value="Unassembled WGS sequence"/>
</dbReference>
<dbReference type="AlphaFoldDB" id="A0A2A2TM56"/>
<evidence type="ECO:0000259" key="1">
    <source>
        <dbReference type="Pfam" id="PF04248"/>
    </source>
</evidence>
<dbReference type="PANTHER" id="PTHR34310">
    <property type="entry name" value="DUF427 DOMAIN PROTEIN (AFU_ORTHOLOGUE AFUA_3G02220)"/>
    <property type="match status" value="1"/>
</dbReference>
<evidence type="ECO:0000313" key="3">
    <source>
        <dbReference type="Proteomes" id="UP000218238"/>
    </source>
</evidence>
<gene>
    <name evidence="2" type="ORF">CK510_06725</name>
</gene>
<dbReference type="Gene3D" id="2.170.150.40">
    <property type="entry name" value="Domain of unknown function (DUF427)"/>
    <property type="match status" value="1"/>
</dbReference>
<protein>
    <recommendedName>
        <fullName evidence="1">DUF427 domain-containing protein</fullName>
    </recommendedName>
</protein>
<organism evidence="2 3">
    <name type="scientific">Brunnivagina elsteri CCALA 953</name>
    <dbReference type="NCBI Taxonomy" id="987040"/>
    <lineage>
        <taxon>Bacteria</taxon>
        <taxon>Bacillati</taxon>
        <taxon>Cyanobacteriota</taxon>
        <taxon>Cyanophyceae</taxon>
        <taxon>Nostocales</taxon>
        <taxon>Calotrichaceae</taxon>
        <taxon>Brunnivagina</taxon>
    </lineage>
</organism>
<keyword evidence="3" id="KW-1185">Reference proteome</keyword>
<feature type="domain" description="DUF427" evidence="1">
    <location>
        <begin position="3"/>
        <end position="88"/>
    </location>
</feature>
<dbReference type="OrthoDB" id="4565346at2"/>